<comment type="caution">
    <text evidence="1">The sequence shown here is derived from an EMBL/GenBank/DDBJ whole genome shotgun (WGS) entry which is preliminary data.</text>
</comment>
<gene>
    <name evidence="1" type="ORF">MEUPH1_LOCUS9271</name>
</gene>
<keyword evidence="2" id="KW-1185">Reference proteome</keyword>
<evidence type="ECO:0000313" key="1">
    <source>
        <dbReference type="EMBL" id="CAI6353112.1"/>
    </source>
</evidence>
<organism evidence="1 2">
    <name type="scientific">Macrosiphum euphorbiae</name>
    <name type="common">potato aphid</name>
    <dbReference type="NCBI Taxonomy" id="13131"/>
    <lineage>
        <taxon>Eukaryota</taxon>
        <taxon>Metazoa</taxon>
        <taxon>Ecdysozoa</taxon>
        <taxon>Arthropoda</taxon>
        <taxon>Hexapoda</taxon>
        <taxon>Insecta</taxon>
        <taxon>Pterygota</taxon>
        <taxon>Neoptera</taxon>
        <taxon>Paraneoptera</taxon>
        <taxon>Hemiptera</taxon>
        <taxon>Sternorrhyncha</taxon>
        <taxon>Aphidomorpha</taxon>
        <taxon>Aphidoidea</taxon>
        <taxon>Aphididae</taxon>
        <taxon>Macrosiphini</taxon>
        <taxon>Macrosiphum</taxon>
    </lineage>
</organism>
<dbReference type="Proteomes" id="UP001160148">
    <property type="component" value="Unassembled WGS sequence"/>
</dbReference>
<reference evidence="1 2" key="1">
    <citation type="submission" date="2023-01" db="EMBL/GenBank/DDBJ databases">
        <authorList>
            <person name="Whitehead M."/>
        </authorList>
    </citation>
    <scope>NUCLEOTIDE SEQUENCE [LARGE SCALE GENOMIC DNA]</scope>
</reference>
<sequence>MNSDEDCPVTPPKKYKRGSNIFVDDWLTSGEFKGWLEKVPDDVTKAKCKACKTLLNCGKNDLQKHAAGKKHCDNIKLIKASVNIRDALQRPTSNSEQKKISERS</sequence>
<evidence type="ECO:0000313" key="2">
    <source>
        <dbReference type="Proteomes" id="UP001160148"/>
    </source>
</evidence>
<proteinExistence type="predicted"/>
<accession>A0AAV0WBH6</accession>
<protein>
    <submittedName>
        <fullName evidence="1">Uncharacterized protein</fullName>
    </submittedName>
</protein>
<dbReference type="EMBL" id="CARXXK010000002">
    <property type="protein sequence ID" value="CAI6353112.1"/>
    <property type="molecule type" value="Genomic_DNA"/>
</dbReference>
<dbReference type="AlphaFoldDB" id="A0AAV0WBH6"/>
<name>A0AAV0WBH6_9HEMI</name>